<evidence type="ECO:0000259" key="3">
    <source>
        <dbReference type="Pfam" id="PF02581"/>
    </source>
</evidence>
<keyword evidence="5" id="KW-1185">Reference proteome</keyword>
<keyword evidence="2" id="KW-0784">Thiamine biosynthesis</keyword>
<comment type="pathway">
    <text evidence="1">Cofactor biosynthesis; thiamine diphosphate biosynthesis.</text>
</comment>
<evidence type="ECO:0000256" key="1">
    <source>
        <dbReference type="ARBA" id="ARBA00004948"/>
    </source>
</evidence>
<dbReference type="KEGG" id="acru:HHL28_16465"/>
<dbReference type="Proteomes" id="UP000501891">
    <property type="component" value="Chromosome"/>
</dbReference>
<name>A0A858R9W3_9PROT</name>
<evidence type="ECO:0000313" key="4">
    <source>
        <dbReference type="EMBL" id="QJE74449.1"/>
    </source>
</evidence>
<evidence type="ECO:0000256" key="2">
    <source>
        <dbReference type="ARBA" id="ARBA00022977"/>
    </source>
</evidence>
<dbReference type="InterPro" id="IPR022998">
    <property type="entry name" value="ThiamineP_synth_TenI"/>
</dbReference>
<dbReference type="AlphaFoldDB" id="A0A858R9W3"/>
<dbReference type="GO" id="GO:0009228">
    <property type="term" value="P:thiamine biosynthetic process"/>
    <property type="evidence" value="ECO:0007669"/>
    <property type="project" value="UniProtKB-KW"/>
</dbReference>
<dbReference type="EMBL" id="CP051775">
    <property type="protein sequence ID" value="QJE74449.1"/>
    <property type="molecule type" value="Genomic_DNA"/>
</dbReference>
<dbReference type="SUPFAM" id="SSF51391">
    <property type="entry name" value="Thiamin phosphate synthase"/>
    <property type="match status" value="1"/>
</dbReference>
<dbReference type="GO" id="GO:0004789">
    <property type="term" value="F:thiamine-phosphate diphosphorylase activity"/>
    <property type="evidence" value="ECO:0007669"/>
    <property type="project" value="TreeGrafter"/>
</dbReference>
<protein>
    <submittedName>
        <fullName evidence="4">Thiamine phosphate synthase</fullName>
    </submittedName>
</protein>
<gene>
    <name evidence="4" type="ORF">HHL28_16465</name>
</gene>
<feature type="domain" description="Thiamine phosphate synthase/TenI" evidence="3">
    <location>
        <begin position="7"/>
        <end position="182"/>
    </location>
</feature>
<proteinExistence type="predicted"/>
<evidence type="ECO:0000313" key="5">
    <source>
        <dbReference type="Proteomes" id="UP000501891"/>
    </source>
</evidence>
<sequence>MLPTPPLLLITDRTQARLPLVDVVAAAVAGGCRWVSLREKDLCPAGRLALLAELRAVTGPAGAQLTVHGDLDAARACDGVHLGAGGDVTAARDLLGPGALVGVSCHTVDAVRRAAAAGADYVTLSPIFLTDSKPGYGPALGPGALRGAAAIGVPVLALGGVGVATAAACREAGAAGLAVMGGVMRAAEPAGLVRRLLGAWCP</sequence>
<accession>A0A858R9W3</accession>
<dbReference type="Gene3D" id="3.20.20.70">
    <property type="entry name" value="Aldolase class I"/>
    <property type="match status" value="1"/>
</dbReference>
<dbReference type="PANTHER" id="PTHR20857:SF15">
    <property type="entry name" value="THIAMINE-PHOSPHATE SYNTHASE"/>
    <property type="match status" value="1"/>
</dbReference>
<dbReference type="PANTHER" id="PTHR20857">
    <property type="entry name" value="THIAMINE-PHOSPHATE PYROPHOSPHORYLASE"/>
    <property type="match status" value="1"/>
</dbReference>
<dbReference type="GO" id="GO:0005737">
    <property type="term" value="C:cytoplasm"/>
    <property type="evidence" value="ECO:0007669"/>
    <property type="project" value="TreeGrafter"/>
</dbReference>
<organism evidence="4 5">
    <name type="scientific">Aerophototrophica crusticola</name>
    <dbReference type="NCBI Taxonomy" id="1709002"/>
    <lineage>
        <taxon>Bacteria</taxon>
        <taxon>Pseudomonadati</taxon>
        <taxon>Pseudomonadota</taxon>
        <taxon>Alphaproteobacteria</taxon>
        <taxon>Rhodospirillales</taxon>
        <taxon>Rhodospirillaceae</taxon>
        <taxon>Aerophototrophica</taxon>
    </lineage>
</organism>
<dbReference type="InterPro" id="IPR013785">
    <property type="entry name" value="Aldolase_TIM"/>
</dbReference>
<dbReference type="CDD" id="cd00564">
    <property type="entry name" value="TMP_TenI"/>
    <property type="match status" value="1"/>
</dbReference>
<dbReference type="Pfam" id="PF02581">
    <property type="entry name" value="TMP-TENI"/>
    <property type="match status" value="1"/>
</dbReference>
<reference evidence="4" key="1">
    <citation type="submission" date="2020-04" db="EMBL/GenBank/DDBJ databases">
        <title>A desert anoxygenic phototrophic bacterium fixes CO2 using RubisCO under aerobic conditions.</title>
        <authorList>
            <person name="Tang K."/>
        </authorList>
    </citation>
    <scope>NUCLEOTIDE SEQUENCE [LARGE SCALE GENOMIC DNA]</scope>
    <source>
        <strain evidence="4">MIMtkB3</strain>
    </source>
</reference>
<dbReference type="InterPro" id="IPR036206">
    <property type="entry name" value="ThiamineP_synth_sf"/>
</dbReference>